<organism evidence="2 3">
    <name type="scientific">Rufibacter tibetensis</name>
    <dbReference type="NCBI Taxonomy" id="512763"/>
    <lineage>
        <taxon>Bacteria</taxon>
        <taxon>Pseudomonadati</taxon>
        <taxon>Bacteroidota</taxon>
        <taxon>Cytophagia</taxon>
        <taxon>Cytophagales</taxon>
        <taxon>Hymenobacteraceae</taxon>
        <taxon>Rufibacter</taxon>
    </lineage>
</organism>
<dbReference type="Proteomes" id="UP000061382">
    <property type="component" value="Chromosome"/>
</dbReference>
<dbReference type="EMBL" id="CP012643">
    <property type="protein sequence ID" value="ALI99754.1"/>
    <property type="molecule type" value="Genomic_DNA"/>
</dbReference>
<evidence type="ECO:0000256" key="1">
    <source>
        <dbReference type="SAM" id="Phobius"/>
    </source>
</evidence>
<accession>A0A0P0C8E5</accession>
<dbReference type="SUPFAM" id="SSF53448">
    <property type="entry name" value="Nucleotide-diphospho-sugar transferases"/>
    <property type="match status" value="1"/>
</dbReference>
<evidence type="ECO:0008006" key="4">
    <source>
        <dbReference type="Google" id="ProtNLM"/>
    </source>
</evidence>
<dbReference type="RefSeq" id="WP_062544259.1">
    <property type="nucleotide sequence ID" value="NZ_CP012643.1"/>
</dbReference>
<evidence type="ECO:0000313" key="2">
    <source>
        <dbReference type="EMBL" id="ALI99754.1"/>
    </source>
</evidence>
<feature type="transmembrane region" description="Helical" evidence="1">
    <location>
        <begin position="7"/>
        <end position="32"/>
    </location>
</feature>
<proteinExistence type="predicted"/>
<dbReference type="KEGG" id="rti:DC20_13195"/>
<sequence>MNKKDNIVILFLAYGASNLYYQVVFCILTMFYHLNGKFNNIEIVIYTDKLKVFRKFLKGIPVSIELLSKEDIKEYKGPMNFVHRVKTCVLQDCFIKYKKDIFYMDGDTFFWKNPIPLFARISKEVSIMNTNEFDLNEGGGFEDINWVTLRRVLKENQFSLKGKNFKIPLTARMWNAGVTGISYDNAHLVEDVLNLTDQIFSKSSLFSAEQFSLSYILQQETQLTTSEDYVEHYWPNNGKRKWDFAFHSFFKENGNAPIDVLAKKAFELTNKSGELIVPEVSLSEKTLSKLKLIARIIIKG</sequence>
<keyword evidence="1" id="KW-1133">Transmembrane helix</keyword>
<dbReference type="STRING" id="512763.DC20_13195"/>
<dbReference type="PATRIC" id="fig|512763.3.peg.2895"/>
<keyword evidence="1" id="KW-0812">Transmembrane</keyword>
<keyword evidence="1" id="KW-0472">Membrane</keyword>
<evidence type="ECO:0000313" key="3">
    <source>
        <dbReference type="Proteomes" id="UP000061382"/>
    </source>
</evidence>
<keyword evidence="3" id="KW-1185">Reference proteome</keyword>
<dbReference type="InterPro" id="IPR029044">
    <property type="entry name" value="Nucleotide-diphossugar_trans"/>
</dbReference>
<dbReference type="AlphaFoldDB" id="A0A0P0C8E5"/>
<protein>
    <recommendedName>
        <fullName evidence="4">Nucleotide-diphospho-sugar transferase domain-containing protein</fullName>
    </recommendedName>
</protein>
<dbReference type="OrthoDB" id="865313at2"/>
<reference evidence="2 3" key="1">
    <citation type="submission" date="2015-08" db="EMBL/GenBank/DDBJ databases">
        <title>Complete genome sequence of Rufibacter tibetensis strain 1351t, a radiation-resistant bacterium from tibet plateau.</title>
        <authorList>
            <person name="Dai J."/>
        </authorList>
    </citation>
    <scope>NUCLEOTIDE SEQUENCE [LARGE SCALE GENOMIC DNA]</scope>
    <source>
        <strain evidence="2 3">1351</strain>
    </source>
</reference>
<name>A0A0P0C8E5_9BACT</name>
<gene>
    <name evidence="2" type="ORF">DC20_13195</name>
</gene>